<dbReference type="PIRSF" id="PIRSF004486">
    <property type="entry name" value="MraW"/>
    <property type="match status" value="1"/>
</dbReference>
<feature type="binding site" evidence="6">
    <location>
        <position position="53"/>
    </location>
    <ligand>
        <name>S-adenosyl-L-methionine</name>
        <dbReference type="ChEBI" id="CHEBI:59789"/>
    </ligand>
</feature>
<dbReference type="Pfam" id="PF01795">
    <property type="entry name" value="Methyltransf_5"/>
    <property type="match status" value="1"/>
</dbReference>
<dbReference type="SUPFAM" id="SSF81799">
    <property type="entry name" value="Putative methyltransferase TM0872, insert domain"/>
    <property type="match status" value="1"/>
</dbReference>
<proteinExistence type="inferred from homology"/>
<keyword evidence="2 6" id="KW-0698">rRNA processing</keyword>
<evidence type="ECO:0000313" key="9">
    <source>
        <dbReference type="Proteomes" id="UP001596116"/>
    </source>
</evidence>
<dbReference type="SUPFAM" id="SSF53335">
    <property type="entry name" value="S-adenosyl-L-methionine-dependent methyltransferases"/>
    <property type="match status" value="1"/>
</dbReference>
<feature type="binding site" evidence="6">
    <location>
        <position position="108"/>
    </location>
    <ligand>
        <name>S-adenosyl-L-methionine</name>
        <dbReference type="ChEBI" id="CHEBI:59789"/>
    </ligand>
</feature>
<feature type="region of interest" description="Disordered" evidence="7">
    <location>
        <begin position="287"/>
        <end position="323"/>
    </location>
</feature>
<dbReference type="PANTHER" id="PTHR11265:SF0">
    <property type="entry name" value="12S RRNA N4-METHYLCYTIDINE METHYLTRANSFERASE"/>
    <property type="match status" value="1"/>
</dbReference>
<feature type="binding site" evidence="6">
    <location>
        <position position="80"/>
    </location>
    <ligand>
        <name>S-adenosyl-L-methionine</name>
        <dbReference type="ChEBI" id="CHEBI:59789"/>
    </ligand>
</feature>
<comment type="catalytic activity">
    <reaction evidence="6">
        <text>cytidine(1402) in 16S rRNA + S-adenosyl-L-methionine = N(4)-methylcytidine(1402) in 16S rRNA + S-adenosyl-L-homocysteine + H(+)</text>
        <dbReference type="Rhea" id="RHEA:42928"/>
        <dbReference type="Rhea" id="RHEA-COMP:10286"/>
        <dbReference type="Rhea" id="RHEA-COMP:10287"/>
        <dbReference type="ChEBI" id="CHEBI:15378"/>
        <dbReference type="ChEBI" id="CHEBI:57856"/>
        <dbReference type="ChEBI" id="CHEBI:59789"/>
        <dbReference type="ChEBI" id="CHEBI:74506"/>
        <dbReference type="ChEBI" id="CHEBI:82748"/>
        <dbReference type="EC" id="2.1.1.199"/>
    </reaction>
</comment>
<dbReference type="Gene3D" id="3.40.50.150">
    <property type="entry name" value="Vaccinia Virus protein VP39"/>
    <property type="match status" value="1"/>
</dbReference>
<evidence type="ECO:0000256" key="4">
    <source>
        <dbReference type="ARBA" id="ARBA00022679"/>
    </source>
</evidence>
<evidence type="ECO:0000256" key="3">
    <source>
        <dbReference type="ARBA" id="ARBA00022603"/>
    </source>
</evidence>
<dbReference type="EMBL" id="JBHPON010000001">
    <property type="protein sequence ID" value="MFC6034167.1"/>
    <property type="molecule type" value="Genomic_DNA"/>
</dbReference>
<keyword evidence="3 6" id="KW-0489">Methyltransferase</keyword>
<dbReference type="InterPro" id="IPR002903">
    <property type="entry name" value="RsmH"/>
</dbReference>
<evidence type="ECO:0000256" key="2">
    <source>
        <dbReference type="ARBA" id="ARBA00022552"/>
    </source>
</evidence>
<keyword evidence="4 6" id="KW-0808">Transferase</keyword>
<dbReference type="Proteomes" id="UP001596116">
    <property type="component" value="Unassembled WGS sequence"/>
</dbReference>
<evidence type="ECO:0000256" key="6">
    <source>
        <dbReference type="HAMAP-Rule" id="MF_01007"/>
    </source>
</evidence>
<keyword evidence="9" id="KW-1185">Reference proteome</keyword>
<comment type="function">
    <text evidence="6">Specifically methylates the N4 position of cytidine in position 1402 (C1402) of 16S rRNA.</text>
</comment>
<dbReference type="PANTHER" id="PTHR11265">
    <property type="entry name" value="S-ADENOSYL-METHYLTRANSFERASE MRAW"/>
    <property type="match status" value="1"/>
</dbReference>
<dbReference type="RefSeq" id="WP_379880521.1">
    <property type="nucleotide sequence ID" value="NZ_JBHPON010000001.1"/>
</dbReference>
<keyword evidence="6" id="KW-0963">Cytoplasm</keyword>
<protein>
    <recommendedName>
        <fullName evidence="6">Ribosomal RNA small subunit methyltransferase H</fullName>
        <ecNumber evidence="6">2.1.1.199</ecNumber>
    </recommendedName>
    <alternativeName>
        <fullName evidence="6">16S rRNA m(4)C1402 methyltransferase</fullName>
    </alternativeName>
    <alternativeName>
        <fullName evidence="6">rRNA (cytosine-N(4)-)-methyltransferase RsmH</fullName>
    </alternativeName>
</protein>
<dbReference type="NCBIfam" id="TIGR00006">
    <property type="entry name" value="16S rRNA (cytosine(1402)-N(4))-methyltransferase RsmH"/>
    <property type="match status" value="1"/>
</dbReference>
<dbReference type="CDD" id="cd02440">
    <property type="entry name" value="AdoMet_MTases"/>
    <property type="match status" value="1"/>
</dbReference>
<evidence type="ECO:0000256" key="7">
    <source>
        <dbReference type="SAM" id="MobiDB-lite"/>
    </source>
</evidence>
<dbReference type="HAMAP" id="MF_01007">
    <property type="entry name" value="16SrRNA_methyltr_H"/>
    <property type="match status" value="1"/>
</dbReference>
<dbReference type="Gene3D" id="1.10.150.170">
    <property type="entry name" value="Putative methyltransferase TM0872, insert domain"/>
    <property type="match status" value="1"/>
</dbReference>
<dbReference type="InterPro" id="IPR029063">
    <property type="entry name" value="SAM-dependent_MTases_sf"/>
</dbReference>
<evidence type="ECO:0000313" key="8">
    <source>
        <dbReference type="EMBL" id="MFC6034167.1"/>
    </source>
</evidence>
<dbReference type="GO" id="GO:0032259">
    <property type="term" value="P:methylation"/>
    <property type="evidence" value="ECO:0007669"/>
    <property type="project" value="UniProtKB-KW"/>
</dbReference>
<dbReference type="InterPro" id="IPR023397">
    <property type="entry name" value="SAM-dep_MeTrfase_MraW_recog"/>
</dbReference>
<name>A0ABW1KUC7_9PROT</name>
<feature type="binding site" evidence="6">
    <location>
        <position position="101"/>
    </location>
    <ligand>
        <name>S-adenosyl-L-methionine</name>
        <dbReference type="ChEBI" id="CHEBI:59789"/>
    </ligand>
</feature>
<feature type="binding site" evidence="6">
    <location>
        <begin position="35"/>
        <end position="37"/>
    </location>
    <ligand>
        <name>S-adenosyl-L-methionine</name>
        <dbReference type="ChEBI" id="CHEBI:59789"/>
    </ligand>
</feature>
<keyword evidence="5 6" id="KW-0949">S-adenosyl-L-methionine</keyword>
<gene>
    <name evidence="6 8" type="primary">rsmH</name>
    <name evidence="8" type="ORF">ACFMB1_01350</name>
</gene>
<dbReference type="EC" id="2.1.1.199" evidence="6"/>
<reference evidence="8 9" key="1">
    <citation type="submission" date="2024-09" db="EMBL/GenBank/DDBJ databases">
        <authorList>
            <person name="Zhang Z.-H."/>
        </authorList>
    </citation>
    <scope>NUCLEOTIDE SEQUENCE [LARGE SCALE GENOMIC DNA]</scope>
    <source>
        <strain evidence="8 9">HHTR114</strain>
    </source>
</reference>
<comment type="caution">
    <text evidence="8">The sequence shown here is derived from an EMBL/GenBank/DDBJ whole genome shotgun (WGS) entry which is preliminary data.</text>
</comment>
<comment type="similarity">
    <text evidence="1 6">Belongs to the methyltransferase superfamily. RsmH family.</text>
</comment>
<evidence type="ECO:0000256" key="1">
    <source>
        <dbReference type="ARBA" id="ARBA00010396"/>
    </source>
</evidence>
<accession>A0ABW1KUC7</accession>
<dbReference type="GO" id="GO:0008168">
    <property type="term" value="F:methyltransferase activity"/>
    <property type="evidence" value="ECO:0007669"/>
    <property type="project" value="UniProtKB-KW"/>
</dbReference>
<evidence type="ECO:0000256" key="5">
    <source>
        <dbReference type="ARBA" id="ARBA00022691"/>
    </source>
</evidence>
<organism evidence="8 9">
    <name type="scientific">Hyphococcus aureus</name>
    <dbReference type="NCBI Taxonomy" id="2666033"/>
    <lineage>
        <taxon>Bacteria</taxon>
        <taxon>Pseudomonadati</taxon>
        <taxon>Pseudomonadota</taxon>
        <taxon>Alphaproteobacteria</taxon>
        <taxon>Parvularculales</taxon>
        <taxon>Parvularculaceae</taxon>
        <taxon>Hyphococcus</taxon>
    </lineage>
</organism>
<sequence>MIAAVPHKPVMLKEVIAALAPKKGGVYVDATFGAGGYSRAILNAADCIVYGFDRDPTAIERAKEWAKEFAGRLFLINRPFAEMREALAEEGVEMVDGVVFDLGVSSMQLDEAERGFSFRFEGPLSMRMDGGKPDAADVIARADAHDLATIFRRYGEENRANAIARAIIRERDNAPITTTAALASIIEKATPGAARHKIHPATRSFQALRIFVNDELGQLIAGLRAAERLLRPAGRLVVVAFHSLEDRIVKRFLAGRTEGKRAGSRHLPPEDLPPASFELLYPRAVEPAEQETAENPRARSAKLRAGVRTEAPPAPDGDALGAPKEIRLSFMHGGK</sequence>
<comment type="subcellular location">
    <subcellularLocation>
        <location evidence="6">Cytoplasm</location>
    </subcellularLocation>
</comment>